<dbReference type="RefSeq" id="WP_219537269.1">
    <property type="nucleotide sequence ID" value="NZ_JAHKRM010000036.1"/>
</dbReference>
<dbReference type="CDD" id="cd05013">
    <property type="entry name" value="SIS_RpiR"/>
    <property type="match status" value="1"/>
</dbReference>
<accession>A0ABW4GHR7</accession>
<comment type="caution">
    <text evidence="2">The sequence shown here is derived from an EMBL/GenBank/DDBJ whole genome shotgun (WGS) entry which is preliminary data.</text>
</comment>
<dbReference type="Proteomes" id="UP001597097">
    <property type="component" value="Unassembled WGS sequence"/>
</dbReference>
<keyword evidence="2" id="KW-0413">Isomerase</keyword>
<evidence type="ECO:0000313" key="3">
    <source>
        <dbReference type="Proteomes" id="UP001597097"/>
    </source>
</evidence>
<dbReference type="InterPro" id="IPR001347">
    <property type="entry name" value="SIS_dom"/>
</dbReference>
<name>A0ABW4GHR7_9ACTN</name>
<gene>
    <name evidence="2" type="ORF">ACFSJ0_32595</name>
</gene>
<protein>
    <submittedName>
        <fullName evidence="2">Sugar isomerase domain-containing protein</fullName>
    </submittedName>
</protein>
<dbReference type="PANTHER" id="PTHR30390:SF7">
    <property type="entry name" value="PHOSPHOHEPTOSE ISOMERASE"/>
    <property type="match status" value="1"/>
</dbReference>
<dbReference type="PANTHER" id="PTHR30390">
    <property type="entry name" value="SEDOHEPTULOSE 7-PHOSPHATE ISOMERASE / DNAA INITIATOR-ASSOCIATING FACTOR FOR REPLICATION INITIATION"/>
    <property type="match status" value="1"/>
</dbReference>
<keyword evidence="3" id="KW-1185">Reference proteome</keyword>
<dbReference type="InterPro" id="IPR035472">
    <property type="entry name" value="RpiR-like_SIS"/>
</dbReference>
<evidence type="ECO:0000313" key="2">
    <source>
        <dbReference type="EMBL" id="MFD1541828.1"/>
    </source>
</evidence>
<dbReference type="EMBL" id="JBHUCM010000030">
    <property type="protein sequence ID" value="MFD1541828.1"/>
    <property type="molecule type" value="Genomic_DNA"/>
</dbReference>
<reference evidence="3" key="1">
    <citation type="journal article" date="2019" name="Int. J. Syst. Evol. Microbiol.">
        <title>The Global Catalogue of Microorganisms (GCM) 10K type strain sequencing project: providing services to taxonomists for standard genome sequencing and annotation.</title>
        <authorList>
            <consortium name="The Broad Institute Genomics Platform"/>
            <consortium name="The Broad Institute Genome Sequencing Center for Infectious Disease"/>
            <person name="Wu L."/>
            <person name="Ma J."/>
        </authorList>
    </citation>
    <scope>NUCLEOTIDE SEQUENCE [LARGE SCALE GENOMIC DNA]</scope>
    <source>
        <strain evidence="3">CGMCC 1.15399</strain>
    </source>
</reference>
<sequence>MIGQSGYADVARAAVERVLDGEREAIGRAGRLVYDGLRAGGVVQAFGTGHSRAVALELVGRAGGLVPANQLGIRDLAYYGDASPQDILDPKIEREPGLALRIWELADIGPNDVFVIISNSGGNATIVEMARLASERGHPLIAITSRAHTAEAATRERLDAGAGRVPRGRERLAGLADVVIDNGAPYGDAALPLPGGGAICPVSNLTGVLIAQLLVADVVGRFLAAGQAPPVYKSANTPGGDAHNDTLLSAYGGRVRLGDA</sequence>
<organism evidence="2 3">
    <name type="scientific">Nonomuraea guangzhouensis</name>
    <dbReference type="NCBI Taxonomy" id="1291555"/>
    <lineage>
        <taxon>Bacteria</taxon>
        <taxon>Bacillati</taxon>
        <taxon>Actinomycetota</taxon>
        <taxon>Actinomycetes</taxon>
        <taxon>Streptosporangiales</taxon>
        <taxon>Streptosporangiaceae</taxon>
        <taxon>Nonomuraea</taxon>
    </lineage>
</organism>
<evidence type="ECO:0000259" key="1">
    <source>
        <dbReference type="PROSITE" id="PS51464"/>
    </source>
</evidence>
<dbReference type="Pfam" id="PF13580">
    <property type="entry name" value="SIS_2"/>
    <property type="match status" value="1"/>
</dbReference>
<dbReference type="NCBIfam" id="NF002805">
    <property type="entry name" value="PRK02947.1"/>
    <property type="match status" value="1"/>
</dbReference>
<feature type="domain" description="SIS" evidence="1">
    <location>
        <begin position="33"/>
        <end position="229"/>
    </location>
</feature>
<dbReference type="InterPro" id="IPR050099">
    <property type="entry name" value="SIS_GmhA/DiaA_subfam"/>
</dbReference>
<dbReference type="PROSITE" id="PS51464">
    <property type="entry name" value="SIS"/>
    <property type="match status" value="1"/>
</dbReference>
<proteinExistence type="predicted"/>
<dbReference type="GO" id="GO:0016853">
    <property type="term" value="F:isomerase activity"/>
    <property type="evidence" value="ECO:0007669"/>
    <property type="project" value="UniProtKB-KW"/>
</dbReference>